<feature type="compositionally biased region" description="Basic and acidic residues" evidence="7">
    <location>
        <begin position="341"/>
        <end position="355"/>
    </location>
</feature>
<evidence type="ECO:0000256" key="7">
    <source>
        <dbReference type="SAM" id="MobiDB-lite"/>
    </source>
</evidence>
<feature type="compositionally biased region" description="Basic and acidic residues" evidence="7">
    <location>
        <begin position="261"/>
        <end position="277"/>
    </location>
</feature>
<dbReference type="EMBL" id="FO082267">
    <property type="protein sequence ID" value="CCO18984.1"/>
    <property type="molecule type" value="Genomic_DNA"/>
</dbReference>
<accession>K8ELZ4</accession>
<feature type="transmembrane region" description="Helical" evidence="8">
    <location>
        <begin position="490"/>
        <end position="512"/>
    </location>
</feature>
<dbReference type="eggNOG" id="KOG0748">
    <property type="taxonomic scope" value="Eukaryota"/>
</dbReference>
<reference evidence="9 10" key="1">
    <citation type="submission" date="2011-10" db="EMBL/GenBank/DDBJ databases">
        <authorList>
            <person name="Genoscope - CEA"/>
        </authorList>
    </citation>
    <scope>NUCLEOTIDE SEQUENCE [LARGE SCALE GENOMIC DNA]</scope>
    <source>
        <strain evidence="9 10">RCC 1105</strain>
    </source>
</reference>
<organism evidence="9 10">
    <name type="scientific">Bathycoccus prasinos</name>
    <dbReference type="NCBI Taxonomy" id="41875"/>
    <lineage>
        <taxon>Eukaryota</taxon>
        <taxon>Viridiplantae</taxon>
        <taxon>Chlorophyta</taxon>
        <taxon>Mamiellophyceae</taxon>
        <taxon>Mamiellales</taxon>
        <taxon>Bathycoccaceae</taxon>
        <taxon>Bathycoccus</taxon>
    </lineage>
</organism>
<name>K8ELZ4_9CHLO</name>
<dbReference type="GeneID" id="19012648"/>
<dbReference type="GO" id="GO:0038023">
    <property type="term" value="F:signaling receptor activity"/>
    <property type="evidence" value="ECO:0007669"/>
    <property type="project" value="TreeGrafter"/>
</dbReference>
<feature type="transmembrane region" description="Helical" evidence="8">
    <location>
        <begin position="459"/>
        <end position="478"/>
    </location>
</feature>
<dbReference type="AlphaFoldDB" id="K8ELZ4"/>
<feature type="compositionally biased region" description="Basic residues" evidence="7">
    <location>
        <begin position="34"/>
        <end position="44"/>
    </location>
</feature>
<dbReference type="Pfam" id="PF03006">
    <property type="entry name" value="HlyIII"/>
    <property type="match status" value="1"/>
</dbReference>
<sequence>MATTRRRGRNNAIQTKTTTSFSREEEEENFGFTKMKKTTKKSKSKSKEQQQQQQPQKEVLAKEQQPICGRKTRTETKTKTTSKYEIQTQKSLQLDRDERFQEEHEPFLFGPYAAPCPEARYRKWLCADCPTCMKIDAPLYAIHNKYILSGYRTRNTFKDALRSVFKKHNETTNIWTHLIGMIFFFTFLVNVKEPERVQMIPETWVTGASAERVLGLQMTQKWREKVVMVDEGLREARKSFVREKISRSSSATTNKDEDDDEKKTPLPTFEKDDIETKEMERSIDSILSASKNLREHLRREEDRPFKELKRETAMFIQEARRSLRKHQSYSNREKKKHQQKQQREREEDPQRREEKEDTNDPAFAKVTEALKEVQNVLDEIPKDVERLNKVPRWPMRVFLLGAILCLGCSTCCHTCCNISHQVSTRMWKVDYLGIAILIVASFYPVVYYSFYCLPELRDFYLSCVTCLGVAALIPTILPRFQKPSWTPIRAALFTALASFGFFPWFHNVFFVWKVVPTPIWHGFWLELLMGFCYCSGAYCYALKIPEKYWPGRFDVFGCGHNIFHIMVVAGALVHYEACLVLELWRDHHACEADEVIMRDALVFGGYFGFQKFDLFSSLRRRKEF</sequence>
<keyword evidence="5 8" id="KW-0472">Membrane</keyword>
<dbReference type="GO" id="GO:0046872">
    <property type="term" value="F:metal ion binding"/>
    <property type="evidence" value="ECO:0007669"/>
    <property type="project" value="UniProtKB-KW"/>
</dbReference>
<gene>
    <name evidence="9" type="ordered locus">Bathy12g00670</name>
</gene>
<feature type="compositionally biased region" description="Polar residues" evidence="7">
    <location>
        <begin position="11"/>
        <end position="21"/>
    </location>
</feature>
<dbReference type="STRING" id="41875.K8ELZ4"/>
<feature type="region of interest" description="Disordered" evidence="7">
    <location>
        <begin position="320"/>
        <end position="361"/>
    </location>
</feature>
<dbReference type="PANTHER" id="PTHR20855">
    <property type="entry name" value="ADIPOR/PROGESTIN RECEPTOR-RELATED"/>
    <property type="match status" value="1"/>
</dbReference>
<dbReference type="OrthoDB" id="529367at2759"/>
<keyword evidence="10" id="KW-1185">Reference proteome</keyword>
<feature type="transmembrane region" description="Helical" evidence="8">
    <location>
        <begin position="518"/>
        <end position="541"/>
    </location>
</feature>
<dbReference type="Proteomes" id="UP000198341">
    <property type="component" value="Chromosome 12"/>
</dbReference>
<feature type="binding site" evidence="6">
    <location>
        <position position="413"/>
    </location>
    <ligand>
        <name>Zn(2+)</name>
        <dbReference type="ChEBI" id="CHEBI:29105"/>
    </ligand>
</feature>
<evidence type="ECO:0000256" key="4">
    <source>
        <dbReference type="ARBA" id="ARBA00022989"/>
    </source>
</evidence>
<dbReference type="RefSeq" id="XP_007509869.1">
    <property type="nucleotide sequence ID" value="XM_007509807.1"/>
</dbReference>
<evidence type="ECO:0000256" key="6">
    <source>
        <dbReference type="PIRSR" id="PIRSR604254-1"/>
    </source>
</evidence>
<feature type="binding site" evidence="6">
    <location>
        <position position="560"/>
    </location>
    <ligand>
        <name>Zn(2+)</name>
        <dbReference type="ChEBI" id="CHEBI:29105"/>
    </ligand>
</feature>
<evidence type="ECO:0008006" key="11">
    <source>
        <dbReference type="Google" id="ProtNLM"/>
    </source>
</evidence>
<keyword evidence="6" id="KW-0862">Zinc</keyword>
<evidence type="ECO:0000256" key="5">
    <source>
        <dbReference type="ARBA" id="ARBA00023136"/>
    </source>
</evidence>
<evidence type="ECO:0000256" key="3">
    <source>
        <dbReference type="ARBA" id="ARBA00022692"/>
    </source>
</evidence>
<comment type="similarity">
    <text evidence="2">Belongs to the ADIPOR family.</text>
</comment>
<dbReference type="InterPro" id="IPR004254">
    <property type="entry name" value="AdipoR/HlyIII-related"/>
</dbReference>
<evidence type="ECO:0000256" key="8">
    <source>
        <dbReference type="SAM" id="Phobius"/>
    </source>
</evidence>
<feature type="transmembrane region" description="Helical" evidence="8">
    <location>
        <begin position="429"/>
        <end position="447"/>
    </location>
</feature>
<keyword evidence="4 8" id="KW-1133">Transmembrane helix</keyword>
<evidence type="ECO:0000313" key="9">
    <source>
        <dbReference type="EMBL" id="CCO18984.1"/>
    </source>
</evidence>
<dbReference type="GO" id="GO:0016020">
    <property type="term" value="C:membrane"/>
    <property type="evidence" value="ECO:0007669"/>
    <property type="project" value="UniProtKB-SubCell"/>
</dbReference>
<dbReference type="PANTHER" id="PTHR20855:SF52">
    <property type="entry name" value="ADIPONECTIN RECEPTOR PROTEIN"/>
    <property type="match status" value="1"/>
</dbReference>
<comment type="subcellular location">
    <subcellularLocation>
        <location evidence="1">Membrane</location>
        <topology evidence="1">Multi-pass membrane protein</topology>
    </subcellularLocation>
</comment>
<evidence type="ECO:0000313" key="10">
    <source>
        <dbReference type="Proteomes" id="UP000198341"/>
    </source>
</evidence>
<feature type="region of interest" description="Disordered" evidence="7">
    <location>
        <begin position="1"/>
        <end position="89"/>
    </location>
</feature>
<keyword evidence="3 8" id="KW-0812">Transmembrane</keyword>
<protein>
    <recommendedName>
        <fullName evidence="11">Adiponectin receptor protein</fullName>
    </recommendedName>
</protein>
<keyword evidence="6" id="KW-0479">Metal-binding</keyword>
<evidence type="ECO:0000256" key="2">
    <source>
        <dbReference type="ARBA" id="ARBA00007018"/>
    </source>
</evidence>
<evidence type="ECO:0000256" key="1">
    <source>
        <dbReference type="ARBA" id="ARBA00004141"/>
    </source>
</evidence>
<proteinExistence type="inferred from homology"/>
<feature type="transmembrane region" description="Helical" evidence="8">
    <location>
        <begin position="174"/>
        <end position="191"/>
    </location>
</feature>
<dbReference type="GO" id="GO:0009744">
    <property type="term" value="P:response to sucrose"/>
    <property type="evidence" value="ECO:0007669"/>
    <property type="project" value="UniProtKB-ARBA"/>
</dbReference>
<feature type="region of interest" description="Disordered" evidence="7">
    <location>
        <begin position="244"/>
        <end position="277"/>
    </location>
</feature>
<feature type="compositionally biased region" description="Basic residues" evidence="7">
    <location>
        <begin position="322"/>
        <end position="340"/>
    </location>
</feature>
<dbReference type="KEGG" id="bpg:Bathy12g00670"/>
<feature type="binding site" evidence="6">
    <location>
        <position position="564"/>
    </location>
    <ligand>
        <name>Zn(2+)</name>
        <dbReference type="ChEBI" id="CHEBI:29105"/>
    </ligand>
</feature>